<dbReference type="PANTHER" id="PTHR33266:SF1">
    <property type="entry name" value="F-BOX DOMAIN-CONTAINING PROTEIN"/>
    <property type="match status" value="1"/>
</dbReference>
<dbReference type="Proteomes" id="UP001221757">
    <property type="component" value="Unassembled WGS sequence"/>
</dbReference>
<dbReference type="PANTHER" id="PTHR33266">
    <property type="entry name" value="CHROMOSOME 15, WHOLE GENOME SHOTGUN SEQUENCE"/>
    <property type="match status" value="1"/>
</dbReference>
<proteinExistence type="predicted"/>
<accession>A0AAD7CLI4</accession>
<protein>
    <submittedName>
        <fullName evidence="1">Uncharacterized protein</fullName>
    </submittedName>
</protein>
<gene>
    <name evidence="1" type="ORF">B0H17DRAFT_1269634</name>
</gene>
<comment type="caution">
    <text evidence="1">The sequence shown here is derived from an EMBL/GenBank/DDBJ whole genome shotgun (WGS) entry which is preliminary data.</text>
</comment>
<name>A0AAD7CLI4_MYCRO</name>
<evidence type="ECO:0000313" key="2">
    <source>
        <dbReference type="Proteomes" id="UP001221757"/>
    </source>
</evidence>
<reference evidence="1" key="1">
    <citation type="submission" date="2023-03" db="EMBL/GenBank/DDBJ databases">
        <title>Massive genome expansion in bonnet fungi (Mycena s.s.) driven by repeated elements and novel gene families across ecological guilds.</title>
        <authorList>
            <consortium name="Lawrence Berkeley National Laboratory"/>
            <person name="Harder C.B."/>
            <person name="Miyauchi S."/>
            <person name="Viragh M."/>
            <person name="Kuo A."/>
            <person name="Thoen E."/>
            <person name="Andreopoulos B."/>
            <person name="Lu D."/>
            <person name="Skrede I."/>
            <person name="Drula E."/>
            <person name="Henrissat B."/>
            <person name="Morin E."/>
            <person name="Kohler A."/>
            <person name="Barry K."/>
            <person name="LaButti K."/>
            <person name="Morin E."/>
            <person name="Salamov A."/>
            <person name="Lipzen A."/>
            <person name="Mereny Z."/>
            <person name="Hegedus B."/>
            <person name="Baldrian P."/>
            <person name="Stursova M."/>
            <person name="Weitz H."/>
            <person name="Taylor A."/>
            <person name="Grigoriev I.V."/>
            <person name="Nagy L.G."/>
            <person name="Martin F."/>
            <person name="Kauserud H."/>
        </authorList>
    </citation>
    <scope>NUCLEOTIDE SEQUENCE</scope>
    <source>
        <strain evidence="1">CBHHK067</strain>
    </source>
</reference>
<keyword evidence="2" id="KW-1185">Reference proteome</keyword>
<organism evidence="1 2">
    <name type="scientific">Mycena rosella</name>
    <name type="common">Pink bonnet</name>
    <name type="synonym">Agaricus rosellus</name>
    <dbReference type="NCBI Taxonomy" id="1033263"/>
    <lineage>
        <taxon>Eukaryota</taxon>
        <taxon>Fungi</taxon>
        <taxon>Dikarya</taxon>
        <taxon>Basidiomycota</taxon>
        <taxon>Agaricomycotina</taxon>
        <taxon>Agaricomycetes</taxon>
        <taxon>Agaricomycetidae</taxon>
        <taxon>Agaricales</taxon>
        <taxon>Marasmiineae</taxon>
        <taxon>Mycenaceae</taxon>
        <taxon>Mycena</taxon>
    </lineage>
</organism>
<dbReference type="AlphaFoldDB" id="A0AAD7CLI4"/>
<evidence type="ECO:0000313" key="1">
    <source>
        <dbReference type="EMBL" id="KAJ7652217.1"/>
    </source>
</evidence>
<dbReference type="EMBL" id="JARKIE010000352">
    <property type="protein sequence ID" value="KAJ7652217.1"/>
    <property type="molecule type" value="Genomic_DNA"/>
</dbReference>
<sequence>MVTTAALSEPVLSIAAANTLLASPATYSKLMRRFLDEVLINEHLMERGRLGETLASVVLIIARDAATCTLPNVNEYGSKFVGGTTQEPSVKPVTPTRFIESLFHEVPSRFKSFGDVAWINFTHFDLLPSILDGEIPMKLLLNAWCRSVAFQCADNQPIYDLLIPIYLGDLDKPFEPAKLSYTVIQIKARVGADGKGDLESLTGPMINIGSGSGPHKPPYLAILMDLGALVAYQGPKVHVHHTAALLPEKKASASFLWHYSSQEPSRWVFHARGLTKETYPSLSKFGAQLMHRVLYRRAGEEDETEGREVVRSAAADWSEATGSILTKGC</sequence>